<dbReference type="AlphaFoldDB" id="A0A1M5IDN2"/>
<accession>A0A1M5IDN2</accession>
<evidence type="ECO:0000313" key="1">
    <source>
        <dbReference type="EMBL" id="SHG26464.1"/>
    </source>
</evidence>
<dbReference type="Proteomes" id="UP000184108">
    <property type="component" value="Unassembled WGS sequence"/>
</dbReference>
<name>A0A1M5IDN2_9FLAO</name>
<organism evidence="1 2">
    <name type="scientific">Chryseobacterium vrystaatense</name>
    <dbReference type="NCBI Taxonomy" id="307480"/>
    <lineage>
        <taxon>Bacteria</taxon>
        <taxon>Pseudomonadati</taxon>
        <taxon>Bacteroidota</taxon>
        <taxon>Flavobacteriia</taxon>
        <taxon>Flavobacteriales</taxon>
        <taxon>Weeksellaceae</taxon>
        <taxon>Chryseobacterium group</taxon>
        <taxon>Chryseobacterium</taxon>
    </lineage>
</organism>
<sequence>MEHPLKNFCKTYRLETLVISNPDTSYCKEKSYVRTAEVYHLGNEKGYFKYHVLVVDFNFSNDDNAMGKFLKQISYLFDELELTVDKDGNIIEVNNLSFLRLRWMKIAARLSETHKGEVIDNYFSQINSVLEDESRLIDFLGGYNMFGLLFNGLLQSFDTKRKRESPDGFTEIVTPVKEGDTITLVISPENLDQTEVDHFRGLFVFKADHYKEGFTEVKKHNTHLKHSLLWIG</sequence>
<reference evidence="2" key="1">
    <citation type="submission" date="2016-11" db="EMBL/GenBank/DDBJ databases">
        <authorList>
            <person name="Varghese N."/>
            <person name="Submissions S."/>
        </authorList>
    </citation>
    <scope>NUCLEOTIDE SEQUENCE [LARGE SCALE GENOMIC DNA]</scope>
    <source>
        <strain evidence="2">YR203</strain>
    </source>
</reference>
<gene>
    <name evidence="1" type="ORF">SAMN02787073_3836</name>
</gene>
<evidence type="ECO:0000313" key="2">
    <source>
        <dbReference type="Proteomes" id="UP000184108"/>
    </source>
</evidence>
<dbReference type="EMBL" id="FQVE01000005">
    <property type="protein sequence ID" value="SHG26464.1"/>
    <property type="molecule type" value="Genomic_DNA"/>
</dbReference>
<protein>
    <submittedName>
        <fullName evidence="1">Uncharacterized protein</fullName>
    </submittedName>
</protein>
<proteinExistence type="predicted"/>